<evidence type="ECO:0000256" key="7">
    <source>
        <dbReference type="SAM" id="MobiDB-lite"/>
    </source>
</evidence>
<dbReference type="InterPro" id="IPR044076">
    <property type="entry name" value="Ribosomal_P2"/>
</dbReference>
<organism evidence="9">
    <name type="scientific">Strongyloides stercoralis</name>
    <name type="common">Threadworm</name>
    <dbReference type="NCBI Taxonomy" id="6248"/>
    <lineage>
        <taxon>Eukaryota</taxon>
        <taxon>Metazoa</taxon>
        <taxon>Ecdysozoa</taxon>
        <taxon>Nematoda</taxon>
        <taxon>Chromadorea</taxon>
        <taxon>Rhabditida</taxon>
        <taxon>Tylenchina</taxon>
        <taxon>Panagrolaimomorpha</taxon>
        <taxon>Strongyloidoidea</taxon>
        <taxon>Strongyloididae</taxon>
        <taxon>Strongyloides</taxon>
    </lineage>
</organism>
<dbReference type="GO" id="GO:0002182">
    <property type="term" value="P:cytoplasmic translational elongation"/>
    <property type="evidence" value="ECO:0007669"/>
    <property type="project" value="InterPro"/>
</dbReference>
<comment type="similarity">
    <text evidence="2">Belongs to the eukaryotic ribosomal protein P1/P2 family.</text>
</comment>
<dbReference type="FunFam" id="1.10.10.1410:FF:000002">
    <property type="entry name" value="60S acidic ribosomal protein P2"/>
    <property type="match status" value="1"/>
</dbReference>
<proteinExistence type="inferred from homology"/>
<sequence>MKYLAAYLLAQLGGVAAPSSKNVEDILGSVGIDVDAEALKGVLKALEGKNIEEVIAEGSKKLASVPSGGAAPVAAASTGAADAPAPAAAKKEEKKEESEDEDMGFGLFD</sequence>
<dbReference type="Proteomes" id="UP000035681">
    <property type="component" value="Unplaced"/>
</dbReference>
<keyword evidence="8" id="KW-1185">Reference proteome</keyword>
<dbReference type="AlphaFoldDB" id="A0A0K0DT67"/>
<keyword evidence="3" id="KW-0689">Ribosomal protein</keyword>
<name>A0A0K0DT67_STRER</name>
<keyword evidence="4" id="KW-0687">Ribonucleoprotein</keyword>
<evidence type="ECO:0000256" key="1">
    <source>
        <dbReference type="ARBA" id="ARBA00003362"/>
    </source>
</evidence>
<evidence type="ECO:0000256" key="3">
    <source>
        <dbReference type="ARBA" id="ARBA00022980"/>
    </source>
</evidence>
<dbReference type="WBParaSite" id="SSTP_0000042700.1">
    <property type="protein sequence ID" value="SSTP_0000042700.1"/>
    <property type="gene ID" value="SSTP_0000042700"/>
</dbReference>
<evidence type="ECO:0000256" key="5">
    <source>
        <dbReference type="ARBA" id="ARBA00035301"/>
    </source>
</evidence>
<evidence type="ECO:0000256" key="2">
    <source>
        <dbReference type="ARBA" id="ARBA00005436"/>
    </source>
</evidence>
<dbReference type="CDD" id="cd05833">
    <property type="entry name" value="Ribosomal_P2"/>
    <property type="match status" value="1"/>
</dbReference>
<dbReference type="PANTHER" id="PTHR21141:SF5">
    <property type="entry name" value="LARGE RIBOSOMAL SUBUNIT PROTEIN P2"/>
    <property type="match status" value="1"/>
</dbReference>
<feature type="region of interest" description="Disordered" evidence="7">
    <location>
        <begin position="63"/>
        <end position="109"/>
    </location>
</feature>
<dbReference type="HAMAP" id="MF_01478">
    <property type="entry name" value="Ribosomal_L12_arch"/>
    <property type="match status" value="1"/>
</dbReference>
<dbReference type="PANTHER" id="PTHR21141">
    <property type="entry name" value="60S ACIDIC RIBOSOMAL PROTEIN FAMILY MEMBER"/>
    <property type="match status" value="1"/>
</dbReference>
<evidence type="ECO:0000313" key="8">
    <source>
        <dbReference type="Proteomes" id="UP000035681"/>
    </source>
</evidence>
<dbReference type="Gene3D" id="1.10.10.1410">
    <property type="match status" value="1"/>
</dbReference>
<dbReference type="InterPro" id="IPR038716">
    <property type="entry name" value="P1/P2_N_sf"/>
</dbReference>
<feature type="compositionally biased region" description="Low complexity" evidence="7">
    <location>
        <begin position="63"/>
        <end position="88"/>
    </location>
</feature>
<dbReference type="InterPro" id="IPR027534">
    <property type="entry name" value="Ribosomal_P1/P2"/>
</dbReference>
<reference evidence="9" key="1">
    <citation type="submission" date="2015-08" db="UniProtKB">
        <authorList>
            <consortium name="WormBaseParasite"/>
        </authorList>
    </citation>
    <scope>IDENTIFICATION</scope>
</reference>
<dbReference type="GO" id="GO:0003735">
    <property type="term" value="F:structural constituent of ribosome"/>
    <property type="evidence" value="ECO:0007669"/>
    <property type="project" value="InterPro"/>
</dbReference>
<dbReference type="STRING" id="6248.A0A0K0DT67"/>
<dbReference type="Pfam" id="PF00428">
    <property type="entry name" value="Ribosomal_60s"/>
    <property type="match status" value="1"/>
</dbReference>
<evidence type="ECO:0000313" key="9">
    <source>
        <dbReference type="WBParaSite" id="SSTP_0000042700.1"/>
    </source>
</evidence>
<evidence type="ECO:0000256" key="4">
    <source>
        <dbReference type="ARBA" id="ARBA00023274"/>
    </source>
</evidence>
<protein>
    <recommendedName>
        <fullName evidence="5">Large ribosomal subunit protein P2</fullName>
    </recommendedName>
    <alternativeName>
        <fullName evidence="6">60S acidic ribosomal protein P2</fullName>
    </alternativeName>
</protein>
<dbReference type="WBParaSite" id="TCONS_00006672.p1">
    <property type="protein sequence ID" value="TCONS_00006672.p1"/>
    <property type="gene ID" value="XLOC_004797"/>
</dbReference>
<dbReference type="GO" id="GO:0022625">
    <property type="term" value="C:cytosolic large ribosomal subunit"/>
    <property type="evidence" value="ECO:0007669"/>
    <property type="project" value="InterPro"/>
</dbReference>
<accession>A0A0K0DT67</accession>
<comment type="function">
    <text evidence="1">Plays an important role in the elongation step of protein synthesis.</text>
</comment>
<evidence type="ECO:0000256" key="6">
    <source>
        <dbReference type="ARBA" id="ARBA00035443"/>
    </source>
</evidence>